<dbReference type="AlphaFoldDB" id="A0AA92IEM5"/>
<protein>
    <submittedName>
        <fullName evidence="1">Uncharacterized protein</fullName>
    </submittedName>
</protein>
<reference evidence="1 2" key="1">
    <citation type="submission" date="2019-04" db="EMBL/GenBank/DDBJ databases">
        <title>Complete Genome of UW386 and Higher Quality Genome of UW700.</title>
        <authorList>
            <person name="Jacobs J."/>
            <person name="Perez A."/>
            <person name="Steidl O."/>
            <person name="Allen C."/>
        </authorList>
    </citation>
    <scope>NUCLEOTIDE SEQUENCE [LARGE SCALE GENOMIC DNA]</scope>
    <source>
        <strain evidence="1 2">UW386</strain>
    </source>
</reference>
<organism evidence="1 2">
    <name type="scientific">Ralstonia solanacearum</name>
    <name type="common">Pseudomonas solanacearum</name>
    <dbReference type="NCBI Taxonomy" id="305"/>
    <lineage>
        <taxon>Bacteria</taxon>
        <taxon>Pseudomonadati</taxon>
        <taxon>Pseudomonadota</taxon>
        <taxon>Betaproteobacteria</taxon>
        <taxon>Burkholderiales</taxon>
        <taxon>Burkholderiaceae</taxon>
        <taxon>Ralstonia</taxon>
        <taxon>Ralstonia solanacearum species complex</taxon>
    </lineage>
</organism>
<dbReference type="Proteomes" id="UP000310553">
    <property type="component" value="Chromosome"/>
</dbReference>
<gene>
    <name evidence="1" type="ORF">E7Z57_13645</name>
</gene>
<name>A0AA92IEM5_RALSL</name>
<dbReference type="EMBL" id="CP039339">
    <property type="protein sequence ID" value="QCX50028.1"/>
    <property type="molecule type" value="Genomic_DNA"/>
</dbReference>
<sequence>MSALAWDDVLPWASTPGFTEQANLVNKTSAEVFYMVKGLAKMTAVTNELMELAKEYTRLSEVTLSTAMDFAIALPTDVAQPEVSVDPDGEVAFDWIDENKMLSVSIGPEGGITYAGKFREESVSGTTHFRESIPSPLGEVLNNFRA</sequence>
<evidence type="ECO:0000313" key="1">
    <source>
        <dbReference type="EMBL" id="QCX50028.1"/>
    </source>
</evidence>
<evidence type="ECO:0000313" key="2">
    <source>
        <dbReference type="Proteomes" id="UP000310553"/>
    </source>
</evidence>
<proteinExistence type="predicted"/>
<accession>A0AA92IEM5</accession>